<evidence type="ECO:0000313" key="3">
    <source>
        <dbReference type="Proteomes" id="UP000430466"/>
    </source>
</evidence>
<proteinExistence type="predicted"/>
<reference evidence="2 3" key="1">
    <citation type="submission" date="2019-10" db="EMBL/GenBank/DDBJ databases">
        <title>Draft genome sequences of Lactobacillus strains.</title>
        <authorList>
            <person name="Cho G.-S."/>
            <person name="Fagbemigun O."/>
            <person name="Brinks E."/>
            <person name="Franz C.M.A.P."/>
        </authorList>
    </citation>
    <scope>NUCLEOTIDE SEQUENCE [LARGE SCALE GENOMIC DNA]</scope>
    <source>
        <strain evidence="2 3">313</strain>
    </source>
</reference>
<feature type="transmembrane region" description="Helical" evidence="1">
    <location>
        <begin position="52"/>
        <end position="78"/>
    </location>
</feature>
<dbReference type="AlphaFoldDB" id="A0A6A7K2U5"/>
<comment type="caution">
    <text evidence="2">The sequence shown here is derived from an EMBL/GenBank/DDBJ whole genome shotgun (WGS) entry which is preliminary data.</text>
</comment>
<organism evidence="2 3">
    <name type="scientific">Lactobacillus helveticus</name>
    <name type="common">Lactobacillus suntoryeus</name>
    <dbReference type="NCBI Taxonomy" id="1587"/>
    <lineage>
        <taxon>Bacteria</taxon>
        <taxon>Bacillati</taxon>
        <taxon>Bacillota</taxon>
        <taxon>Bacilli</taxon>
        <taxon>Lactobacillales</taxon>
        <taxon>Lactobacillaceae</taxon>
        <taxon>Lactobacillus</taxon>
    </lineage>
</organism>
<gene>
    <name evidence="2" type="ORF">GDZ32_08740</name>
</gene>
<sequence length="589" mass="63937">MRKAKRLGICFAIALLLASITISPNFFREKPQEERVEAFAPALPALPMVGSALGGLALGPVAIGLGIAVAAVAVGVGVGSYIKNANSINAEVLHLFNTASGKTKKMWLGAAQEFIKKAKAGEKVIDSSGNLIMDVPKELGNFIASNVSAPSASKTKAVTGGSGYISAKTANSFMDMFKHAEFGSEGIGLRLYKTDYVIEYFVTNVLGERVVSLTYGLSEGEYEDELYVVQPSYSETRITVGNRWHYNEYSMWQRGLSLKEDISKYAASNLLVDKYKYLYVNLSALTVSQFQKIISDIESIKDYRIVHIPAGPDKKARYEAFTGITDSNYKTAKDNARDILTGGKVAVPAPLCRLPRAYATGANGQVQGDITWNGSINNGAGAWTNGENILDRKALDQLGSFDLNIPTLSGKDTLTPDLTWTIPNVDDWADTPVGSLGNTAVKTPAGTRTADFVNEGLGTNVIDDAKPISDSVALNPPVTLPKVPPGAVAPPVSGDRIHWEKLTDLGKNFTRVFPFCIPFDVGDFVAGSVNTLERKEFKKYEVPIYKSYKVTLAIPKEFYPIGDIIRTILLVLYDVGLMYAVYKWFSALK</sequence>
<evidence type="ECO:0000313" key="2">
    <source>
        <dbReference type="EMBL" id="MPW14917.1"/>
    </source>
</evidence>
<accession>A0A6A7K2U5</accession>
<dbReference type="Proteomes" id="UP000430466">
    <property type="component" value="Unassembled WGS sequence"/>
</dbReference>
<name>A0A6A7K2U5_LACHE</name>
<dbReference type="EMBL" id="WHOE01000103">
    <property type="protein sequence ID" value="MPW14917.1"/>
    <property type="molecule type" value="Genomic_DNA"/>
</dbReference>
<keyword evidence="1" id="KW-1133">Transmembrane helix</keyword>
<keyword evidence="1" id="KW-0472">Membrane</keyword>
<protein>
    <submittedName>
        <fullName evidence="2">Uncharacterized protein</fullName>
    </submittedName>
</protein>
<keyword evidence="1" id="KW-0812">Transmembrane</keyword>
<evidence type="ECO:0000256" key="1">
    <source>
        <dbReference type="SAM" id="Phobius"/>
    </source>
</evidence>